<feature type="transmembrane region" description="Helical" evidence="1">
    <location>
        <begin position="12"/>
        <end position="32"/>
    </location>
</feature>
<protein>
    <recommendedName>
        <fullName evidence="4">PE-PGRS family protein</fullName>
    </recommendedName>
</protein>
<dbReference type="EMBL" id="WBOF01000001">
    <property type="protein sequence ID" value="MQS15009.1"/>
    <property type="molecule type" value="Genomic_DNA"/>
</dbReference>
<keyword evidence="1" id="KW-0472">Membrane</keyword>
<organism evidence="2 3">
    <name type="scientific">Streptomyces kaniharaensis</name>
    <dbReference type="NCBI Taxonomy" id="212423"/>
    <lineage>
        <taxon>Bacteria</taxon>
        <taxon>Bacillati</taxon>
        <taxon>Actinomycetota</taxon>
        <taxon>Actinomycetes</taxon>
        <taxon>Kitasatosporales</taxon>
        <taxon>Streptomycetaceae</taxon>
        <taxon>Streptomyces</taxon>
    </lineage>
</organism>
<gene>
    <name evidence="2" type="ORF">F7Q99_22780</name>
</gene>
<keyword evidence="1" id="KW-1133">Transmembrane helix</keyword>
<dbReference type="AlphaFoldDB" id="A0A6N7KWM3"/>
<evidence type="ECO:0000313" key="2">
    <source>
        <dbReference type="EMBL" id="MQS15009.1"/>
    </source>
</evidence>
<feature type="transmembrane region" description="Helical" evidence="1">
    <location>
        <begin position="215"/>
        <end position="233"/>
    </location>
</feature>
<evidence type="ECO:0000313" key="3">
    <source>
        <dbReference type="Proteomes" id="UP000450000"/>
    </source>
</evidence>
<dbReference type="RefSeq" id="WP_153464311.1">
    <property type="nucleotide sequence ID" value="NZ_WBOF01000001.1"/>
</dbReference>
<dbReference type="Proteomes" id="UP000450000">
    <property type="component" value="Unassembled WGS sequence"/>
</dbReference>
<feature type="transmembrane region" description="Helical" evidence="1">
    <location>
        <begin position="38"/>
        <end position="58"/>
    </location>
</feature>
<dbReference type="OrthoDB" id="3874311at2"/>
<name>A0A6N7KWM3_9ACTN</name>
<proteinExistence type="predicted"/>
<comment type="caution">
    <text evidence="2">The sequence shown here is derived from an EMBL/GenBank/DDBJ whole genome shotgun (WGS) entry which is preliminary data.</text>
</comment>
<keyword evidence="1" id="KW-0812">Transmembrane</keyword>
<accession>A0A6N7KWM3</accession>
<keyword evidence="3" id="KW-1185">Reference proteome</keyword>
<sequence>MSAIVMTDRIRSLRAVVFAALCVALAATAHVIMGGVGVSMPVLAGAFGAVLILTWLLAGRRRGLGAISAWMIAAQSTLHLLFEQAGTFAPDGGGLGRHAGTDWAALLLCNPGRVPAGVSPADLARMAGLDPDVPPAAGLRAMSGLHHGAGAGTGTGTASVPGDGMAMDMAGMPGMSSVSGASDATGHAVASPGMAAHDVTTHGIASHSMVHGMSLGMISAHVLAALACVLLLWRGDAALVRLFELLGTLRAVVAGALLLPLLALFARPLGYRPPTPPRPTDRRTRLPRQVLLTHAVVRRGPPALALAC</sequence>
<feature type="transmembrane region" description="Helical" evidence="1">
    <location>
        <begin position="245"/>
        <end position="266"/>
    </location>
</feature>
<evidence type="ECO:0000256" key="1">
    <source>
        <dbReference type="SAM" id="Phobius"/>
    </source>
</evidence>
<evidence type="ECO:0008006" key="4">
    <source>
        <dbReference type="Google" id="ProtNLM"/>
    </source>
</evidence>
<reference evidence="2 3" key="1">
    <citation type="submission" date="2019-09" db="EMBL/GenBank/DDBJ databases">
        <title>Genome Sequences of Streptomyces kaniharaensis ATCC 21070.</title>
        <authorList>
            <person name="Zhu W."/>
            <person name="De Crecy-Lagard V."/>
            <person name="Richards N.G."/>
        </authorList>
    </citation>
    <scope>NUCLEOTIDE SEQUENCE [LARGE SCALE GENOMIC DNA]</scope>
    <source>
        <strain evidence="2 3">SF-557</strain>
    </source>
</reference>